<accession>A0A1B9DHK7</accession>
<dbReference type="Pfam" id="PF13692">
    <property type="entry name" value="Glyco_trans_1_4"/>
    <property type="match status" value="1"/>
</dbReference>
<proteinExistence type="predicted"/>
<name>A0A1B9DHK7_9FLAO</name>
<evidence type="ECO:0000313" key="4">
    <source>
        <dbReference type="Proteomes" id="UP000093226"/>
    </source>
</evidence>
<dbReference type="Proteomes" id="UP000093226">
    <property type="component" value="Unassembled WGS sequence"/>
</dbReference>
<evidence type="ECO:0000313" key="3">
    <source>
        <dbReference type="EMBL" id="SDJ58375.1"/>
    </source>
</evidence>
<evidence type="ECO:0000256" key="1">
    <source>
        <dbReference type="ARBA" id="ARBA00022679"/>
    </source>
</evidence>
<dbReference type="GO" id="GO:0009103">
    <property type="term" value="P:lipopolysaccharide biosynthetic process"/>
    <property type="evidence" value="ECO:0007669"/>
    <property type="project" value="TreeGrafter"/>
</dbReference>
<reference evidence="2" key="2">
    <citation type="submission" date="2016-03" db="EMBL/GenBank/DDBJ databases">
        <authorList>
            <person name="Ploux O."/>
        </authorList>
    </citation>
    <scope>NUCLEOTIDE SEQUENCE</scope>
    <source>
        <strain evidence="2">NBRC 105008</strain>
    </source>
</reference>
<sequence>MNQNRRLLIIGFVWPEPNSSAAGGRMMQLISLFQKQGFAITFASPAQDSEFMVDLCQFDVAKQTIHLNCSSFDVFVKELNPSVVLFDRFMVEEQFGWRVAENCPDALRILDTEDLHCLRLARQKAFKEKREFQTQDLLVEEVVKREIASILRCDLSLMISEYEMELLTTVFKIDASLLYYLPLLLESNFISDIDKLSAFEERTDFVFIGNFLHEPNWNAVQYLKETIWLLIKKQLPEAVLNVYGAYPSQKVLQLHNAKQGFLIQGRAENANEVVQKARVVLAPLRFGAGIKGKLLEAMRCGTPSVTTFIGAESMQDNLDWNGFVEDQPELFADKAVELYQDKDLWLQAQKNGIEIINQRYLRTLFENDFAKQMEFLVSNIKQHRLNNFMGELLQHHTLKSTKYMAKWIEEKNK</sequence>
<dbReference type="SUPFAM" id="SSF53756">
    <property type="entry name" value="UDP-Glycosyltransferase/glycogen phosphorylase"/>
    <property type="match status" value="1"/>
</dbReference>
<evidence type="ECO:0000313" key="2">
    <source>
        <dbReference type="EMBL" id="OCB69186.1"/>
    </source>
</evidence>
<dbReference type="STRING" id="551990.SAMN05192550_2400"/>
<dbReference type="EMBL" id="FNEO01000004">
    <property type="protein sequence ID" value="SDJ58375.1"/>
    <property type="molecule type" value="Genomic_DNA"/>
</dbReference>
<comment type="caution">
    <text evidence="2">The sequence shown here is derived from an EMBL/GenBank/DDBJ whole genome shotgun (WGS) entry which is preliminary data.</text>
</comment>
<organism evidence="2 4">
    <name type="scientific">Flavobacterium glycines</name>
    <dbReference type="NCBI Taxonomy" id="551990"/>
    <lineage>
        <taxon>Bacteria</taxon>
        <taxon>Pseudomonadati</taxon>
        <taxon>Bacteroidota</taxon>
        <taxon>Flavobacteriia</taxon>
        <taxon>Flavobacteriales</taxon>
        <taxon>Flavobacteriaceae</taxon>
        <taxon>Flavobacterium</taxon>
    </lineage>
</organism>
<dbReference type="AlphaFoldDB" id="A0A1B9DHK7"/>
<dbReference type="OrthoDB" id="9807209at2"/>
<evidence type="ECO:0000313" key="5">
    <source>
        <dbReference type="Proteomes" id="UP000182367"/>
    </source>
</evidence>
<reference evidence="4" key="1">
    <citation type="submission" date="2016-03" db="EMBL/GenBank/DDBJ databases">
        <title>Draft genome sequence of Paenibacillus glacialis DSM 22343.</title>
        <authorList>
            <person name="Shin S.-K."/>
            <person name="Yi H."/>
        </authorList>
    </citation>
    <scope>NUCLEOTIDE SEQUENCE [LARGE SCALE GENOMIC DNA]</scope>
    <source>
        <strain evidence="4">NBRC 105008</strain>
    </source>
</reference>
<keyword evidence="5" id="KW-1185">Reference proteome</keyword>
<dbReference type="CDD" id="cd03801">
    <property type="entry name" value="GT4_PimA-like"/>
    <property type="match status" value="1"/>
</dbReference>
<dbReference type="PANTHER" id="PTHR46401:SF2">
    <property type="entry name" value="GLYCOSYLTRANSFERASE WBBK-RELATED"/>
    <property type="match status" value="1"/>
</dbReference>
<gene>
    <name evidence="2" type="ORF">FBGL_14270</name>
    <name evidence="3" type="ORF">SAMN05192550_2400</name>
</gene>
<dbReference type="PANTHER" id="PTHR46401">
    <property type="entry name" value="GLYCOSYLTRANSFERASE WBBK-RELATED"/>
    <property type="match status" value="1"/>
</dbReference>
<protein>
    <submittedName>
        <fullName evidence="2 3">Glycosyltransferase</fullName>
    </submittedName>
</protein>
<reference evidence="3 5" key="3">
    <citation type="submission" date="2016-10" db="EMBL/GenBank/DDBJ databases">
        <authorList>
            <person name="Varghese N."/>
            <person name="Submissions S."/>
        </authorList>
    </citation>
    <scope>NUCLEOTIDE SEQUENCE [LARGE SCALE GENOMIC DNA]</scope>
    <source>
        <strain evidence="3 5">Gm-149</strain>
    </source>
</reference>
<dbReference type="GO" id="GO:0016757">
    <property type="term" value="F:glycosyltransferase activity"/>
    <property type="evidence" value="ECO:0007669"/>
    <property type="project" value="TreeGrafter"/>
</dbReference>
<dbReference type="EMBL" id="LVEO01000026">
    <property type="protein sequence ID" value="OCB69186.1"/>
    <property type="molecule type" value="Genomic_DNA"/>
</dbReference>
<dbReference type="Proteomes" id="UP000182367">
    <property type="component" value="Unassembled WGS sequence"/>
</dbReference>
<dbReference type="RefSeq" id="WP_066329513.1">
    <property type="nucleotide sequence ID" value="NZ_BJVF01000007.1"/>
</dbReference>
<keyword evidence="1 2" id="KW-0808">Transferase</keyword>
<dbReference type="Gene3D" id="3.40.50.2000">
    <property type="entry name" value="Glycogen Phosphorylase B"/>
    <property type="match status" value="1"/>
</dbReference>